<keyword evidence="2" id="KW-1185">Reference proteome</keyword>
<accession>A0A1S7U804</accession>
<dbReference type="Proteomes" id="UP000192140">
    <property type="component" value="Unassembled WGS sequence"/>
</dbReference>
<name>A0A1S7U804_9HYPH</name>
<dbReference type="EMBL" id="FCNP01000049">
    <property type="protein sequence ID" value="CVI63056.1"/>
    <property type="molecule type" value="Genomic_DNA"/>
</dbReference>
<sequence length="62" mass="6864">MPPLKGRLVLKEGGLRGPERFALCQCLRQFLLDPAALVAIDGIPQLGAQFLDVLIDRHWLSP</sequence>
<protein>
    <submittedName>
        <fullName evidence="1">Uncharacterized protein</fullName>
    </submittedName>
</protein>
<dbReference type="AlphaFoldDB" id="A0A1S7U804"/>
<gene>
    <name evidence="1" type="ORF">AGR7A_pAt20076</name>
</gene>
<proteinExistence type="predicted"/>
<reference evidence="1" key="1">
    <citation type="submission" date="2016-01" db="EMBL/GenBank/DDBJ databases">
        <authorList>
            <person name="Regsiter A."/>
            <person name="william w."/>
        </authorList>
    </citation>
    <scope>NUCLEOTIDE SEQUENCE</scope>
    <source>
        <strain evidence="1">NCPPB 1641</strain>
    </source>
</reference>
<evidence type="ECO:0000313" key="2">
    <source>
        <dbReference type="Proteomes" id="UP000192140"/>
    </source>
</evidence>
<organism evidence="1 2">
    <name type="scientific">Agrobacterium deltaense NCPPB 1641</name>
    <dbReference type="NCBI Taxonomy" id="1183425"/>
    <lineage>
        <taxon>Bacteria</taxon>
        <taxon>Pseudomonadati</taxon>
        <taxon>Pseudomonadota</taxon>
        <taxon>Alphaproteobacteria</taxon>
        <taxon>Hyphomicrobiales</taxon>
        <taxon>Rhizobiaceae</taxon>
        <taxon>Rhizobium/Agrobacterium group</taxon>
        <taxon>Agrobacterium</taxon>
    </lineage>
</organism>
<evidence type="ECO:0000313" key="1">
    <source>
        <dbReference type="EMBL" id="CVI63056.1"/>
    </source>
</evidence>
<comment type="caution">
    <text evidence="1">The sequence shown here is derived from an EMBL/GenBank/DDBJ whole genome shotgun (WGS) entry which is preliminary data.</text>
</comment>